<dbReference type="HOGENOM" id="CLU_012153_2_0_5"/>
<dbReference type="GO" id="GO:0010181">
    <property type="term" value="F:FMN binding"/>
    <property type="evidence" value="ECO:0007669"/>
    <property type="project" value="InterPro"/>
</dbReference>
<dbReference type="STRING" id="765698.Mesci_4237"/>
<keyword evidence="5" id="KW-0560">Oxidoreductase</keyword>
<dbReference type="PATRIC" id="fig|765698.3.peg.4733"/>
<dbReference type="eggNOG" id="COG1902">
    <property type="taxonomic scope" value="Bacteria"/>
</dbReference>
<dbReference type="InterPro" id="IPR001155">
    <property type="entry name" value="OxRdtase_FMN_N"/>
</dbReference>
<comment type="cofactor">
    <cofactor evidence="1">
        <name>FMN</name>
        <dbReference type="ChEBI" id="CHEBI:58210"/>
    </cofactor>
</comment>
<keyword evidence="3" id="KW-0288">FMN</keyword>
<evidence type="ECO:0000256" key="6">
    <source>
        <dbReference type="SAM" id="MobiDB-lite"/>
    </source>
</evidence>
<evidence type="ECO:0000256" key="4">
    <source>
        <dbReference type="ARBA" id="ARBA00022857"/>
    </source>
</evidence>
<keyword evidence="2" id="KW-0285">Flavoprotein</keyword>
<dbReference type="GO" id="GO:0003959">
    <property type="term" value="F:NADPH dehydrogenase activity"/>
    <property type="evidence" value="ECO:0007669"/>
    <property type="project" value="InterPro"/>
</dbReference>
<dbReference type="CDD" id="cd02932">
    <property type="entry name" value="OYE_YqiM_FMN"/>
    <property type="match status" value="1"/>
</dbReference>
<dbReference type="EMBL" id="CP002447">
    <property type="protein sequence ID" value="ADV13348.1"/>
    <property type="molecule type" value="Genomic_DNA"/>
</dbReference>
<evidence type="ECO:0000256" key="3">
    <source>
        <dbReference type="ARBA" id="ARBA00022643"/>
    </source>
</evidence>
<evidence type="ECO:0000259" key="7">
    <source>
        <dbReference type="Pfam" id="PF00724"/>
    </source>
</evidence>
<dbReference type="Gene3D" id="3.20.20.70">
    <property type="entry name" value="Aldolase class I"/>
    <property type="match status" value="1"/>
</dbReference>
<evidence type="ECO:0000256" key="2">
    <source>
        <dbReference type="ARBA" id="ARBA00022630"/>
    </source>
</evidence>
<feature type="region of interest" description="Disordered" evidence="6">
    <location>
        <begin position="101"/>
        <end position="131"/>
    </location>
</feature>
<dbReference type="InterPro" id="IPR044152">
    <property type="entry name" value="YqjM-like"/>
</dbReference>
<dbReference type="Pfam" id="PF00724">
    <property type="entry name" value="Oxidored_FMN"/>
    <property type="match status" value="1"/>
</dbReference>
<feature type="domain" description="NADH:flavin oxidoreductase/NADH oxidase N-terminal" evidence="7">
    <location>
        <begin position="4"/>
        <end position="339"/>
    </location>
</feature>
<dbReference type="InterPro" id="IPR013785">
    <property type="entry name" value="Aldolase_TIM"/>
</dbReference>
<dbReference type="KEGG" id="mci:Mesci_4237"/>
<dbReference type="RefSeq" id="WP_013532011.1">
    <property type="nucleotide sequence ID" value="NC_014923.1"/>
</dbReference>
<dbReference type="AlphaFoldDB" id="E8TE55"/>
<organism evidence="8 9">
    <name type="scientific">Mesorhizobium ciceri biovar biserrulae (strain HAMBI 2942 / LMG 23838 / WSM1271)</name>
    <dbReference type="NCBI Taxonomy" id="765698"/>
    <lineage>
        <taxon>Bacteria</taxon>
        <taxon>Pseudomonadati</taxon>
        <taxon>Pseudomonadota</taxon>
        <taxon>Alphaproteobacteria</taxon>
        <taxon>Hyphomicrobiales</taxon>
        <taxon>Phyllobacteriaceae</taxon>
        <taxon>Mesorhizobium</taxon>
    </lineage>
</organism>
<dbReference type="OrthoDB" id="9804454at2"/>
<dbReference type="Proteomes" id="UP000007471">
    <property type="component" value="Chromosome"/>
</dbReference>
<evidence type="ECO:0000256" key="5">
    <source>
        <dbReference type="ARBA" id="ARBA00023002"/>
    </source>
</evidence>
<protein>
    <submittedName>
        <fullName evidence="8">NADH:flavin oxidoreductase/NADH oxidase</fullName>
    </submittedName>
</protein>
<dbReference type="SUPFAM" id="SSF51395">
    <property type="entry name" value="FMN-linked oxidoreductases"/>
    <property type="match status" value="1"/>
</dbReference>
<evidence type="ECO:0000313" key="8">
    <source>
        <dbReference type="EMBL" id="ADV13348.1"/>
    </source>
</evidence>
<gene>
    <name evidence="8" type="ordered locus">Mesci_4237</name>
</gene>
<proteinExistence type="predicted"/>
<dbReference type="PANTHER" id="PTHR43303">
    <property type="entry name" value="NADPH DEHYDROGENASE C23G7.10C-RELATED"/>
    <property type="match status" value="1"/>
</dbReference>
<evidence type="ECO:0000256" key="1">
    <source>
        <dbReference type="ARBA" id="ARBA00001917"/>
    </source>
</evidence>
<name>E8TE55_MESCW</name>
<reference evidence="9" key="1">
    <citation type="submission" date="2011-01" db="EMBL/GenBank/DDBJ databases">
        <title>Complete sequence of chromosome of Mesorhizobium ciceri bv. biserrulae WSM1271.</title>
        <authorList>
            <person name="Lucas S."/>
            <person name="Copeland A."/>
            <person name="Lapidus A."/>
            <person name="Cheng J.-F."/>
            <person name="Goodwin L."/>
            <person name="Pitluck S."/>
            <person name="Teshima H."/>
            <person name="Detter J.C."/>
            <person name="Han C."/>
            <person name="Tapia R."/>
            <person name="Land M."/>
            <person name="Hauser L."/>
            <person name="Kyrpides N."/>
            <person name="Ivanova N."/>
            <person name="Nandasena K."/>
            <person name="Reeve W.G."/>
            <person name="Howieson J.G."/>
            <person name="O'Hara G."/>
            <person name="Tiwari R.P."/>
            <person name="Woyke T."/>
        </authorList>
    </citation>
    <scope>NUCLEOTIDE SEQUENCE [LARGE SCALE GENOMIC DNA]</scope>
    <source>
        <strain evidence="9">HAMBI 2942 / LMG 23838 / WSM1271</strain>
    </source>
</reference>
<keyword evidence="4" id="KW-0521">NADP</keyword>
<evidence type="ECO:0000313" key="9">
    <source>
        <dbReference type="Proteomes" id="UP000007471"/>
    </source>
</evidence>
<accession>E8TE55</accession>
<dbReference type="GO" id="GO:0050661">
    <property type="term" value="F:NADP binding"/>
    <property type="evidence" value="ECO:0007669"/>
    <property type="project" value="InterPro"/>
</dbReference>
<dbReference type="PANTHER" id="PTHR43303:SF4">
    <property type="entry name" value="NADPH DEHYDROGENASE C23G7.10C-RELATED"/>
    <property type="match status" value="1"/>
</dbReference>
<sequence length="367" mass="39996">MTASLFQSITLDGLTFPNRIAVAPMCQYSAEDGSASDWHLHHWMNLAMSGAGMVTVEMTDVERRGRITHGCLGLYSEDNEAAARRALDAARRVAAPGTKFGSQLAHAGRKASNRKPWEGGGPLKPNEDPWQTVSASAIPYDTGWNVPHALEDEEILQLIERFAEAARRAERAGFDFLELHAAHGYLIFQFLSPLSNQRTDRWGGSLENRMRFAVEITKVVRKAVPKLMLGARLSVKDWVDGGFDVADAIEVAKALKDEGVAYLCCSSGGNSPLQKLPTGPGYQVHLAEAVRKGADIPTRAVGLIDDPKQAEAIVTEGRADMVALARAFLADPRWGWRAAATFSETIHPAPQLARSVTTMQHWMKAAG</sequence>